<evidence type="ECO:0000256" key="2">
    <source>
        <dbReference type="ARBA" id="ARBA00022729"/>
    </source>
</evidence>
<feature type="chain" id="PRO_5001564240" description="Imelysin-like domain-containing protein" evidence="3">
    <location>
        <begin position="20"/>
        <end position="357"/>
    </location>
</feature>
<feature type="signal peptide" evidence="3">
    <location>
        <begin position="1"/>
        <end position="19"/>
    </location>
</feature>
<keyword evidence="2 3" id="KW-0732">Signal</keyword>
<gene>
    <name evidence="5" type="ORF">ACMU_18220</name>
</gene>
<comment type="subcellular location">
    <subcellularLocation>
        <location evidence="1">Cell envelope</location>
    </subcellularLocation>
</comment>
<evidence type="ECO:0000313" key="6">
    <source>
        <dbReference type="Proteomes" id="UP000026249"/>
    </source>
</evidence>
<evidence type="ECO:0000313" key="5">
    <source>
        <dbReference type="EMBL" id="KAJ54364.1"/>
    </source>
</evidence>
<dbReference type="Gene3D" id="1.20.1420.20">
    <property type="entry name" value="M75 peptidase, HXXE motif"/>
    <property type="match status" value="1"/>
</dbReference>
<accession>A0A037ZD03</accession>
<dbReference type="EMBL" id="JFKE01000008">
    <property type="protein sequence ID" value="KAJ54364.1"/>
    <property type="molecule type" value="Genomic_DNA"/>
</dbReference>
<dbReference type="STRING" id="1454373.ACMU_18220"/>
<dbReference type="InterPro" id="IPR038352">
    <property type="entry name" value="Imelysin_sf"/>
</dbReference>
<feature type="domain" description="Imelysin-like" evidence="4">
    <location>
        <begin position="57"/>
        <end position="333"/>
    </location>
</feature>
<dbReference type="OrthoDB" id="5729110at2"/>
<dbReference type="Pfam" id="PF09375">
    <property type="entry name" value="Peptidase_M75"/>
    <property type="match status" value="1"/>
</dbReference>
<dbReference type="InterPro" id="IPR034984">
    <property type="entry name" value="Imelysin-like_IPPA"/>
</dbReference>
<proteinExistence type="predicted"/>
<dbReference type="RefSeq" id="WP_035261642.1">
    <property type="nucleotide sequence ID" value="NZ_JFKE01000008.1"/>
</dbReference>
<reference evidence="5 6" key="1">
    <citation type="submission" date="2014-03" db="EMBL/GenBank/DDBJ databases">
        <title>Draft Genome Sequence of Actibacterium mucosum KCTC 23349, a Marine Alphaproteobacterium with Complex Ionic Requirements Isolated from Mediterranean Seawater at Malvarrosa Beach, Valencia, Spain.</title>
        <authorList>
            <person name="Arahal D.R."/>
            <person name="Shao Z."/>
            <person name="Lai Q."/>
            <person name="Pujalte M.J."/>
        </authorList>
    </citation>
    <scope>NUCLEOTIDE SEQUENCE [LARGE SCALE GENOMIC DNA]</scope>
    <source>
        <strain evidence="5 6">KCTC 23349</strain>
    </source>
</reference>
<evidence type="ECO:0000256" key="3">
    <source>
        <dbReference type="SAM" id="SignalP"/>
    </source>
</evidence>
<dbReference type="GO" id="GO:0030313">
    <property type="term" value="C:cell envelope"/>
    <property type="evidence" value="ECO:0007669"/>
    <property type="project" value="UniProtKB-SubCell"/>
</dbReference>
<evidence type="ECO:0000259" key="4">
    <source>
        <dbReference type="Pfam" id="PF09375"/>
    </source>
</evidence>
<dbReference type="AlphaFoldDB" id="A0A037ZD03"/>
<comment type="caution">
    <text evidence="5">The sequence shown here is derived from an EMBL/GenBank/DDBJ whole genome shotgun (WGS) entry which is preliminary data.</text>
</comment>
<dbReference type="InterPro" id="IPR018976">
    <property type="entry name" value="Imelysin-like"/>
</dbReference>
<dbReference type="Proteomes" id="UP000026249">
    <property type="component" value="Unassembled WGS sequence"/>
</dbReference>
<protein>
    <recommendedName>
        <fullName evidence="4">Imelysin-like domain-containing protein</fullName>
    </recommendedName>
</protein>
<keyword evidence="6" id="KW-1185">Reference proteome</keyword>
<dbReference type="CDD" id="cd14659">
    <property type="entry name" value="Imelysin-like_IPPA"/>
    <property type="match status" value="1"/>
</dbReference>
<organism evidence="5 6">
    <name type="scientific">Actibacterium mucosum KCTC 23349</name>
    <dbReference type="NCBI Taxonomy" id="1454373"/>
    <lineage>
        <taxon>Bacteria</taxon>
        <taxon>Pseudomonadati</taxon>
        <taxon>Pseudomonadota</taxon>
        <taxon>Alphaproteobacteria</taxon>
        <taxon>Rhodobacterales</taxon>
        <taxon>Roseobacteraceae</taxon>
        <taxon>Actibacterium</taxon>
    </lineage>
</organism>
<sequence>MIRAIVLLMSLLLVLPVKAQTGTEISKELGLPYWAPGRGEVDHDALRRRSLNVLERQYSAFVVASEELHDSAIAYCDADAPREDVVTAFRAAWLAWAPLDSYQFGPVEFNGAVLSVNFWPDKKNFTGRALAGLLKQPLQSQRDPATIAAASAAVQGLPAIEMLLFTEAPECPAITGVSGFLAQMAQRLYDDWFGPDGWADLARAAGPDNPVYLSAEEFTKTLYTALDFGLIRISEQRLGRPLGTFDRSFPTRAEAWRSGLSNAIIGAQLDGVAAMIREGFAGDIRDPDRAWVLKVIGQTQTRLDRVALPISDAVADPVSRVRVEVLKQKVDALRLSLAEDIGPGLGVDTGFSPADGD</sequence>
<evidence type="ECO:0000256" key="1">
    <source>
        <dbReference type="ARBA" id="ARBA00004196"/>
    </source>
</evidence>
<name>A0A037ZD03_9RHOB</name>